<dbReference type="EMBL" id="JAFBEC010000018">
    <property type="protein sequence ID" value="MBM7634865.1"/>
    <property type="molecule type" value="Genomic_DNA"/>
</dbReference>
<dbReference type="PANTHER" id="PTHR43798:SF33">
    <property type="entry name" value="HYDROLASE, PUTATIVE (AFU_ORTHOLOGUE AFUA_2G14860)-RELATED"/>
    <property type="match status" value="1"/>
</dbReference>
<organism evidence="3 4">
    <name type="scientific">Geomicrobium sediminis</name>
    <dbReference type="NCBI Taxonomy" id="1347788"/>
    <lineage>
        <taxon>Bacteria</taxon>
        <taxon>Bacillati</taxon>
        <taxon>Bacillota</taxon>
        <taxon>Bacilli</taxon>
        <taxon>Bacillales</taxon>
        <taxon>Geomicrobium</taxon>
    </lineage>
</organism>
<evidence type="ECO:0000313" key="3">
    <source>
        <dbReference type="EMBL" id="MBM7634865.1"/>
    </source>
</evidence>
<keyword evidence="1" id="KW-0472">Membrane</keyword>
<comment type="caution">
    <text evidence="3">The sequence shown here is derived from an EMBL/GenBank/DDBJ whole genome shotgun (WGS) entry which is preliminary data.</text>
</comment>
<dbReference type="InterPro" id="IPR000073">
    <property type="entry name" value="AB_hydrolase_1"/>
</dbReference>
<evidence type="ECO:0000313" key="4">
    <source>
        <dbReference type="Proteomes" id="UP000741863"/>
    </source>
</evidence>
<keyword evidence="1" id="KW-0812">Transmembrane</keyword>
<dbReference type="Gene3D" id="3.40.50.1820">
    <property type="entry name" value="alpha/beta hydrolase"/>
    <property type="match status" value="1"/>
</dbReference>
<dbReference type="PANTHER" id="PTHR43798">
    <property type="entry name" value="MONOACYLGLYCEROL LIPASE"/>
    <property type="match status" value="1"/>
</dbReference>
<dbReference type="InterPro" id="IPR050266">
    <property type="entry name" value="AB_hydrolase_sf"/>
</dbReference>
<feature type="domain" description="AB hydrolase-1" evidence="2">
    <location>
        <begin position="83"/>
        <end position="169"/>
    </location>
</feature>
<evidence type="ECO:0000259" key="2">
    <source>
        <dbReference type="Pfam" id="PF00561"/>
    </source>
</evidence>
<feature type="transmembrane region" description="Helical" evidence="1">
    <location>
        <begin position="7"/>
        <end position="29"/>
    </location>
</feature>
<dbReference type="Proteomes" id="UP000741863">
    <property type="component" value="Unassembled WGS sequence"/>
</dbReference>
<protein>
    <submittedName>
        <fullName evidence="3">Pimeloyl-ACP methyl ester carboxylesterase</fullName>
    </submittedName>
</protein>
<dbReference type="RefSeq" id="WP_204699624.1">
    <property type="nucleotide sequence ID" value="NZ_JAFBEC010000018.1"/>
</dbReference>
<keyword evidence="4" id="KW-1185">Reference proteome</keyword>
<evidence type="ECO:0000256" key="1">
    <source>
        <dbReference type="SAM" id="Phobius"/>
    </source>
</evidence>
<sequence>MRRIKIFAMIVTIGFIVIIFGIQLLHFVASDNERERFPAPGDVVHINDTNMHVYSEGQGETTIVFMSGGGTQAPTIDFKPLWSLLTDEYRIAVVEKPGYGWSEESDSPRTVEQMVAEMREALRLSGHTPPYVLAPHSMSGLEALYYASVYPEEVQAIVGLDPAVPKSYEQLQVPSSIIIIGSGTLSEFGGLRILPSFVKEADIFSTEYLSTEDTKAYKSFIHRGTMTKNMREEIERVHENAKVVSNHIPRETPMLFFASNGQGTGIDDWRETLNEFLHEINDSTFIEINRSHYIHVYEPEQIAEEMKRFLHRLDEES</sequence>
<proteinExistence type="predicted"/>
<keyword evidence="1" id="KW-1133">Transmembrane helix</keyword>
<accession>A0ABS2PHE9</accession>
<dbReference type="Pfam" id="PF00561">
    <property type="entry name" value="Abhydrolase_1"/>
    <property type="match status" value="1"/>
</dbReference>
<dbReference type="SUPFAM" id="SSF53474">
    <property type="entry name" value="alpha/beta-Hydrolases"/>
    <property type="match status" value="1"/>
</dbReference>
<reference evidence="3 4" key="1">
    <citation type="submission" date="2021-01" db="EMBL/GenBank/DDBJ databases">
        <title>Genomic Encyclopedia of Type Strains, Phase IV (KMG-IV): sequencing the most valuable type-strain genomes for metagenomic binning, comparative biology and taxonomic classification.</title>
        <authorList>
            <person name="Goeker M."/>
        </authorList>
    </citation>
    <scope>NUCLEOTIDE SEQUENCE [LARGE SCALE GENOMIC DNA]</scope>
    <source>
        <strain evidence="3 4">DSM 25540</strain>
    </source>
</reference>
<dbReference type="InterPro" id="IPR029058">
    <property type="entry name" value="AB_hydrolase_fold"/>
</dbReference>
<name>A0ABS2PHE9_9BACL</name>
<gene>
    <name evidence="3" type="ORF">JOD17_003992</name>
</gene>